<evidence type="ECO:0000313" key="7">
    <source>
        <dbReference type="Proteomes" id="UP000188324"/>
    </source>
</evidence>
<dbReference type="Pfam" id="PF01081">
    <property type="entry name" value="Aldolase"/>
    <property type="match status" value="1"/>
</dbReference>
<name>A0A1Q2CHF7_9ACTN</name>
<dbReference type="OrthoDB" id="3725831at2"/>
<evidence type="ECO:0000313" key="6">
    <source>
        <dbReference type="EMBL" id="AQP45495.1"/>
    </source>
</evidence>
<dbReference type="Proteomes" id="UP000188324">
    <property type="component" value="Chromosome"/>
</dbReference>
<evidence type="ECO:0000256" key="5">
    <source>
        <dbReference type="ARBA" id="ARBA00023277"/>
    </source>
</evidence>
<gene>
    <name evidence="6" type="ORF">RPIT_12355</name>
</gene>
<dbReference type="PANTHER" id="PTHR30246:SF1">
    <property type="entry name" value="2-DEHYDRO-3-DEOXY-6-PHOSPHOGALACTONATE ALDOLASE-RELATED"/>
    <property type="match status" value="1"/>
</dbReference>
<keyword evidence="7" id="KW-1185">Reference proteome</keyword>
<reference evidence="6 7" key="1">
    <citation type="journal article" date="2016" name="Int. J. Syst. Evol. Microbiol.">
        <title>Tessaracoccus flavus sp. nov., isolated from the drainage system of a lindane-producing factory.</title>
        <authorList>
            <person name="Kumari R."/>
            <person name="Singh P."/>
            <person name="Schumann P."/>
            <person name="Lal R."/>
        </authorList>
    </citation>
    <scope>NUCLEOTIDE SEQUENCE [LARGE SCALE GENOMIC DNA]</scope>
    <source>
        <strain evidence="6 7">RP1T</strain>
    </source>
</reference>
<dbReference type="KEGG" id="tfl:RPIT_12355"/>
<evidence type="ECO:0000256" key="1">
    <source>
        <dbReference type="ARBA" id="ARBA00004761"/>
    </source>
</evidence>
<evidence type="ECO:0000256" key="4">
    <source>
        <dbReference type="ARBA" id="ARBA00023239"/>
    </source>
</evidence>
<keyword evidence="5" id="KW-0119">Carbohydrate metabolism</keyword>
<dbReference type="STRING" id="1610493.RPIT_12355"/>
<proteinExistence type="inferred from homology"/>
<comment type="pathway">
    <text evidence="1">Carbohydrate acid metabolism.</text>
</comment>
<dbReference type="GO" id="GO:0016829">
    <property type="term" value="F:lyase activity"/>
    <property type="evidence" value="ECO:0007669"/>
    <property type="project" value="UniProtKB-KW"/>
</dbReference>
<protein>
    <submittedName>
        <fullName evidence="6">Uncharacterized protein</fullName>
    </submittedName>
</protein>
<dbReference type="RefSeq" id="WP_077343702.1">
    <property type="nucleotide sequence ID" value="NZ_CP019605.1"/>
</dbReference>
<keyword evidence="4" id="KW-0456">Lyase</keyword>
<dbReference type="InterPro" id="IPR013785">
    <property type="entry name" value="Aldolase_TIM"/>
</dbReference>
<sequence>MDQPLRGLIVCLPDASLDDYIGAVEVLVQEGFSALALPASAEAFGDVAAIFGARITVGASRVALPQQIHAAADAGARFILADDTGSAIADAAAERGLPCYLPAMTPTEVRAVLEMPVAGALIFPADVVGHAMAARFQQLGLSDRVVPLGGIGAYAAGEWSKAGAPAVCVDTALLGDALTGGSLSSLRDRCGSFRSVEQRMLESKSTA</sequence>
<dbReference type="Gene3D" id="3.20.20.70">
    <property type="entry name" value="Aldolase class I"/>
    <property type="match status" value="1"/>
</dbReference>
<dbReference type="InterPro" id="IPR000887">
    <property type="entry name" value="Aldlse_KDPG_KHG"/>
</dbReference>
<evidence type="ECO:0000256" key="2">
    <source>
        <dbReference type="ARBA" id="ARBA00006906"/>
    </source>
</evidence>
<dbReference type="PANTHER" id="PTHR30246">
    <property type="entry name" value="2-KETO-3-DEOXY-6-PHOSPHOGLUCONATE ALDOLASE"/>
    <property type="match status" value="1"/>
</dbReference>
<comment type="similarity">
    <text evidence="2">Belongs to the KHG/KDPG aldolase family.</text>
</comment>
<evidence type="ECO:0000256" key="3">
    <source>
        <dbReference type="ARBA" id="ARBA00011233"/>
    </source>
</evidence>
<dbReference type="SUPFAM" id="SSF51569">
    <property type="entry name" value="Aldolase"/>
    <property type="match status" value="1"/>
</dbReference>
<dbReference type="EMBL" id="CP019605">
    <property type="protein sequence ID" value="AQP45495.1"/>
    <property type="molecule type" value="Genomic_DNA"/>
</dbReference>
<accession>A0A1Q2CHF7</accession>
<comment type="subunit">
    <text evidence="3">Homotrimer.</text>
</comment>
<dbReference type="AlphaFoldDB" id="A0A1Q2CHF7"/>
<organism evidence="6 7">
    <name type="scientific">Tessaracoccus flavus</name>
    <dbReference type="NCBI Taxonomy" id="1610493"/>
    <lineage>
        <taxon>Bacteria</taxon>
        <taxon>Bacillati</taxon>
        <taxon>Actinomycetota</taxon>
        <taxon>Actinomycetes</taxon>
        <taxon>Propionibacteriales</taxon>
        <taxon>Propionibacteriaceae</taxon>
        <taxon>Tessaracoccus</taxon>
    </lineage>
</organism>